<gene>
    <name evidence="1" type="ORF">PHYPA_012346</name>
</gene>
<evidence type="ECO:0000313" key="3">
    <source>
        <dbReference type="Proteomes" id="UP000006727"/>
    </source>
</evidence>
<reference evidence="2" key="3">
    <citation type="submission" date="2020-12" db="UniProtKB">
        <authorList>
            <consortium name="EnsemblPlants"/>
        </authorList>
    </citation>
    <scope>IDENTIFICATION</scope>
</reference>
<accession>A0A2K1K271</accession>
<sequence length="53" mass="6105">MIKGVKLPNSTLQQLIFQYAKDTSFMVKIKRSFVSNLIRILDTFNKAFGLIIN</sequence>
<dbReference type="Proteomes" id="UP000006727">
    <property type="component" value="Chromosome 9"/>
</dbReference>
<name>A0A2K1K271_PHYPA</name>
<dbReference type="Gramene" id="Pp3c9_5750V3.1">
    <property type="protein sequence ID" value="PAC:32911200.CDS.1"/>
    <property type="gene ID" value="Pp3c9_5750"/>
</dbReference>
<reference evidence="1 3" key="1">
    <citation type="journal article" date="2008" name="Science">
        <title>The Physcomitrella genome reveals evolutionary insights into the conquest of land by plants.</title>
        <authorList>
            <person name="Rensing S."/>
            <person name="Lang D."/>
            <person name="Zimmer A."/>
            <person name="Terry A."/>
            <person name="Salamov A."/>
            <person name="Shapiro H."/>
            <person name="Nishiyama T."/>
            <person name="Perroud P.-F."/>
            <person name="Lindquist E."/>
            <person name="Kamisugi Y."/>
            <person name="Tanahashi T."/>
            <person name="Sakakibara K."/>
            <person name="Fujita T."/>
            <person name="Oishi K."/>
            <person name="Shin-I T."/>
            <person name="Kuroki Y."/>
            <person name="Toyoda A."/>
            <person name="Suzuki Y."/>
            <person name="Hashimoto A."/>
            <person name="Yamaguchi K."/>
            <person name="Sugano A."/>
            <person name="Kohara Y."/>
            <person name="Fujiyama A."/>
            <person name="Anterola A."/>
            <person name="Aoki S."/>
            <person name="Ashton N."/>
            <person name="Barbazuk W.B."/>
            <person name="Barker E."/>
            <person name="Bennetzen J."/>
            <person name="Bezanilla M."/>
            <person name="Blankenship R."/>
            <person name="Cho S.H."/>
            <person name="Dutcher S."/>
            <person name="Estelle M."/>
            <person name="Fawcett J.A."/>
            <person name="Gundlach H."/>
            <person name="Hanada K."/>
            <person name="Heyl A."/>
            <person name="Hicks K.A."/>
            <person name="Hugh J."/>
            <person name="Lohr M."/>
            <person name="Mayer K."/>
            <person name="Melkozernov A."/>
            <person name="Murata T."/>
            <person name="Nelson D."/>
            <person name="Pils B."/>
            <person name="Prigge M."/>
            <person name="Reiss B."/>
            <person name="Renner T."/>
            <person name="Rombauts S."/>
            <person name="Rushton P."/>
            <person name="Sanderfoot A."/>
            <person name="Schween G."/>
            <person name="Shiu S.-H."/>
            <person name="Stueber K."/>
            <person name="Theodoulou F.L."/>
            <person name="Tu H."/>
            <person name="Van de Peer Y."/>
            <person name="Verrier P.J."/>
            <person name="Waters E."/>
            <person name="Wood A."/>
            <person name="Yang L."/>
            <person name="Cove D."/>
            <person name="Cuming A."/>
            <person name="Hasebe M."/>
            <person name="Lucas S."/>
            <person name="Mishler D.B."/>
            <person name="Reski R."/>
            <person name="Grigoriev I."/>
            <person name="Quatrano R.S."/>
            <person name="Boore J.L."/>
        </authorList>
    </citation>
    <scope>NUCLEOTIDE SEQUENCE [LARGE SCALE GENOMIC DNA]</scope>
    <source>
        <strain evidence="2 3">cv. Gransden 2004</strain>
    </source>
</reference>
<reference evidence="1 3" key="2">
    <citation type="journal article" date="2018" name="Plant J.">
        <title>The Physcomitrella patens chromosome-scale assembly reveals moss genome structure and evolution.</title>
        <authorList>
            <person name="Lang D."/>
            <person name="Ullrich K.K."/>
            <person name="Murat F."/>
            <person name="Fuchs J."/>
            <person name="Jenkins J."/>
            <person name="Haas F.B."/>
            <person name="Piednoel M."/>
            <person name="Gundlach H."/>
            <person name="Van Bel M."/>
            <person name="Meyberg R."/>
            <person name="Vives C."/>
            <person name="Morata J."/>
            <person name="Symeonidi A."/>
            <person name="Hiss M."/>
            <person name="Muchero W."/>
            <person name="Kamisugi Y."/>
            <person name="Saleh O."/>
            <person name="Blanc G."/>
            <person name="Decker E.L."/>
            <person name="van Gessel N."/>
            <person name="Grimwood J."/>
            <person name="Hayes R.D."/>
            <person name="Graham S.W."/>
            <person name="Gunter L.E."/>
            <person name="McDaniel S.F."/>
            <person name="Hoernstein S.N.W."/>
            <person name="Larsson A."/>
            <person name="Li F.W."/>
            <person name="Perroud P.F."/>
            <person name="Phillips J."/>
            <person name="Ranjan P."/>
            <person name="Rokshar D.S."/>
            <person name="Rothfels C.J."/>
            <person name="Schneider L."/>
            <person name="Shu S."/>
            <person name="Stevenson D.W."/>
            <person name="Thummler F."/>
            <person name="Tillich M."/>
            <person name="Villarreal Aguilar J.C."/>
            <person name="Widiez T."/>
            <person name="Wong G.K."/>
            <person name="Wymore A."/>
            <person name="Zhang Y."/>
            <person name="Zimmer A.D."/>
            <person name="Quatrano R.S."/>
            <person name="Mayer K.F.X."/>
            <person name="Goodstein D."/>
            <person name="Casacuberta J.M."/>
            <person name="Vandepoele K."/>
            <person name="Reski R."/>
            <person name="Cuming A.C."/>
            <person name="Tuskan G.A."/>
            <person name="Maumus F."/>
            <person name="Salse J."/>
            <person name="Schmutz J."/>
            <person name="Rensing S.A."/>
        </authorList>
    </citation>
    <scope>NUCLEOTIDE SEQUENCE [LARGE SCALE GENOMIC DNA]</scope>
    <source>
        <strain evidence="2 3">cv. Gransden 2004</strain>
    </source>
</reference>
<evidence type="ECO:0000313" key="2">
    <source>
        <dbReference type="EnsemblPlants" id="PAC:32911200.CDS.1"/>
    </source>
</evidence>
<dbReference type="EnsemblPlants" id="Pp3c9_5750V3.1">
    <property type="protein sequence ID" value="PAC:32911200.CDS.1"/>
    <property type="gene ID" value="Pp3c9_5750"/>
</dbReference>
<protein>
    <submittedName>
        <fullName evidence="1 2">Uncharacterized protein</fullName>
    </submittedName>
</protein>
<dbReference type="AlphaFoldDB" id="A0A2K1K271"/>
<proteinExistence type="predicted"/>
<evidence type="ECO:0000313" key="1">
    <source>
        <dbReference type="EMBL" id="PNR47873.1"/>
    </source>
</evidence>
<dbReference type="InParanoid" id="A0A2K1K271"/>
<organism evidence="1">
    <name type="scientific">Physcomitrium patens</name>
    <name type="common">Spreading-leaved earth moss</name>
    <name type="synonym">Physcomitrella patens</name>
    <dbReference type="NCBI Taxonomy" id="3218"/>
    <lineage>
        <taxon>Eukaryota</taxon>
        <taxon>Viridiplantae</taxon>
        <taxon>Streptophyta</taxon>
        <taxon>Embryophyta</taxon>
        <taxon>Bryophyta</taxon>
        <taxon>Bryophytina</taxon>
        <taxon>Bryopsida</taxon>
        <taxon>Funariidae</taxon>
        <taxon>Funariales</taxon>
        <taxon>Funariaceae</taxon>
        <taxon>Physcomitrium</taxon>
    </lineage>
</organism>
<dbReference type="EMBL" id="ABEU02000009">
    <property type="protein sequence ID" value="PNR47873.1"/>
    <property type="molecule type" value="Genomic_DNA"/>
</dbReference>
<keyword evidence="3" id="KW-1185">Reference proteome</keyword>